<dbReference type="EMBL" id="JABSTQ010009403">
    <property type="protein sequence ID" value="KAG0429534.1"/>
    <property type="molecule type" value="Genomic_DNA"/>
</dbReference>
<accession>A0AC60Q771</accession>
<proteinExistence type="predicted"/>
<gene>
    <name evidence="1" type="ORF">HPB47_023549</name>
</gene>
<reference evidence="1 2" key="1">
    <citation type="journal article" date="2020" name="Cell">
        <title>Large-Scale Comparative Analyses of Tick Genomes Elucidate Their Genetic Diversity and Vector Capacities.</title>
        <authorList>
            <consortium name="Tick Genome and Microbiome Consortium (TIGMIC)"/>
            <person name="Jia N."/>
            <person name="Wang J."/>
            <person name="Shi W."/>
            <person name="Du L."/>
            <person name="Sun Y."/>
            <person name="Zhan W."/>
            <person name="Jiang J.F."/>
            <person name="Wang Q."/>
            <person name="Zhang B."/>
            <person name="Ji P."/>
            <person name="Bell-Sakyi L."/>
            <person name="Cui X.M."/>
            <person name="Yuan T.T."/>
            <person name="Jiang B.G."/>
            <person name="Yang W.F."/>
            <person name="Lam T.T."/>
            <person name="Chang Q.C."/>
            <person name="Ding S.J."/>
            <person name="Wang X.J."/>
            <person name="Zhu J.G."/>
            <person name="Ruan X.D."/>
            <person name="Zhao L."/>
            <person name="Wei J.T."/>
            <person name="Ye R.Z."/>
            <person name="Que T.C."/>
            <person name="Du C.H."/>
            <person name="Zhou Y.H."/>
            <person name="Cheng J.X."/>
            <person name="Dai P.F."/>
            <person name="Guo W.B."/>
            <person name="Han X.H."/>
            <person name="Huang E.J."/>
            <person name="Li L.F."/>
            <person name="Wei W."/>
            <person name="Gao Y.C."/>
            <person name="Liu J.Z."/>
            <person name="Shao H.Z."/>
            <person name="Wang X."/>
            <person name="Wang C.C."/>
            <person name="Yang T.C."/>
            <person name="Huo Q.B."/>
            <person name="Li W."/>
            <person name="Chen H.Y."/>
            <person name="Chen S.E."/>
            <person name="Zhou L.G."/>
            <person name="Ni X.B."/>
            <person name="Tian J.H."/>
            <person name="Sheng Y."/>
            <person name="Liu T."/>
            <person name="Pan Y.S."/>
            <person name="Xia L.Y."/>
            <person name="Li J."/>
            <person name="Zhao F."/>
            <person name="Cao W.C."/>
        </authorList>
    </citation>
    <scope>NUCLEOTIDE SEQUENCE [LARGE SCALE GENOMIC DNA]</scope>
    <source>
        <strain evidence="1">Iper-2018</strain>
    </source>
</reference>
<protein>
    <submittedName>
        <fullName evidence="1">Uncharacterized protein</fullName>
    </submittedName>
</protein>
<dbReference type="Proteomes" id="UP000805193">
    <property type="component" value="Unassembled WGS sequence"/>
</dbReference>
<organism evidence="1 2">
    <name type="scientific">Ixodes persulcatus</name>
    <name type="common">Taiga tick</name>
    <dbReference type="NCBI Taxonomy" id="34615"/>
    <lineage>
        <taxon>Eukaryota</taxon>
        <taxon>Metazoa</taxon>
        <taxon>Ecdysozoa</taxon>
        <taxon>Arthropoda</taxon>
        <taxon>Chelicerata</taxon>
        <taxon>Arachnida</taxon>
        <taxon>Acari</taxon>
        <taxon>Parasitiformes</taxon>
        <taxon>Ixodida</taxon>
        <taxon>Ixodoidea</taxon>
        <taxon>Ixodidae</taxon>
        <taxon>Ixodinae</taxon>
        <taxon>Ixodes</taxon>
    </lineage>
</organism>
<evidence type="ECO:0000313" key="2">
    <source>
        <dbReference type="Proteomes" id="UP000805193"/>
    </source>
</evidence>
<sequence length="142" mass="14417">MDEAEAEETNAGSTGKESPVANEPPAPASGAAPNKSGATAYTIEAGQAGQRDGPAVETSAPRSEAVVAPNVVNKNPAANVTMADPDASAGGAAAKRTREDDATDPTAVKQEEPPPKATPIWRRRAVKRNIPADDTKGAKPPP</sequence>
<name>A0AC60Q771_IXOPE</name>
<comment type="caution">
    <text evidence="1">The sequence shown here is derived from an EMBL/GenBank/DDBJ whole genome shotgun (WGS) entry which is preliminary data.</text>
</comment>
<evidence type="ECO:0000313" key="1">
    <source>
        <dbReference type="EMBL" id="KAG0429534.1"/>
    </source>
</evidence>
<keyword evidence="2" id="KW-1185">Reference proteome</keyword>